<name>A0ABR2QX94_9ROSI</name>
<reference evidence="2 3" key="1">
    <citation type="journal article" date="2024" name="G3 (Bethesda)">
        <title>Genome assembly of Hibiscus sabdariffa L. provides insights into metabolisms of medicinal natural products.</title>
        <authorList>
            <person name="Kim T."/>
        </authorList>
    </citation>
    <scope>NUCLEOTIDE SEQUENCE [LARGE SCALE GENOMIC DNA]</scope>
    <source>
        <strain evidence="2">TK-2024</strain>
        <tissue evidence="2">Old leaves</tissue>
    </source>
</reference>
<accession>A0ABR2QX94</accession>
<keyword evidence="3" id="KW-1185">Reference proteome</keyword>
<feature type="region of interest" description="Disordered" evidence="1">
    <location>
        <begin position="1"/>
        <end position="48"/>
    </location>
</feature>
<evidence type="ECO:0000313" key="2">
    <source>
        <dbReference type="EMBL" id="KAK9005154.1"/>
    </source>
</evidence>
<feature type="compositionally biased region" description="Basic residues" evidence="1">
    <location>
        <begin position="70"/>
        <end position="79"/>
    </location>
</feature>
<feature type="compositionally biased region" description="Polar residues" evidence="1">
    <location>
        <begin position="8"/>
        <end position="21"/>
    </location>
</feature>
<evidence type="ECO:0000256" key="1">
    <source>
        <dbReference type="SAM" id="MobiDB-lite"/>
    </source>
</evidence>
<evidence type="ECO:0000313" key="3">
    <source>
        <dbReference type="Proteomes" id="UP001396334"/>
    </source>
</evidence>
<protein>
    <submittedName>
        <fullName evidence="2">Uncharacterized protein</fullName>
    </submittedName>
</protein>
<feature type="region of interest" description="Disordered" evidence="1">
    <location>
        <begin position="64"/>
        <end position="111"/>
    </location>
</feature>
<proteinExistence type="predicted"/>
<feature type="compositionally biased region" description="Low complexity" evidence="1">
    <location>
        <begin position="22"/>
        <end position="45"/>
    </location>
</feature>
<sequence length="111" mass="12412">MKLHPSLLQPQSKQSTPSENHPSTTPSPSYHSKTSRTTTSSSGDTLLPWPCDFSPDLGCLWSLRSEPGSRKRWREKRGRKFPDGDLDTLDGPWSGGSPRREKMTKEDGESI</sequence>
<dbReference type="Proteomes" id="UP001396334">
    <property type="component" value="Unassembled WGS sequence"/>
</dbReference>
<organism evidence="2 3">
    <name type="scientific">Hibiscus sabdariffa</name>
    <name type="common">roselle</name>
    <dbReference type="NCBI Taxonomy" id="183260"/>
    <lineage>
        <taxon>Eukaryota</taxon>
        <taxon>Viridiplantae</taxon>
        <taxon>Streptophyta</taxon>
        <taxon>Embryophyta</taxon>
        <taxon>Tracheophyta</taxon>
        <taxon>Spermatophyta</taxon>
        <taxon>Magnoliopsida</taxon>
        <taxon>eudicotyledons</taxon>
        <taxon>Gunneridae</taxon>
        <taxon>Pentapetalae</taxon>
        <taxon>rosids</taxon>
        <taxon>malvids</taxon>
        <taxon>Malvales</taxon>
        <taxon>Malvaceae</taxon>
        <taxon>Malvoideae</taxon>
        <taxon>Hibiscus</taxon>
    </lineage>
</organism>
<comment type="caution">
    <text evidence="2">The sequence shown here is derived from an EMBL/GenBank/DDBJ whole genome shotgun (WGS) entry which is preliminary data.</text>
</comment>
<gene>
    <name evidence="2" type="ORF">V6N11_042600</name>
</gene>
<dbReference type="EMBL" id="JBBPBN010000030">
    <property type="protein sequence ID" value="KAK9005154.1"/>
    <property type="molecule type" value="Genomic_DNA"/>
</dbReference>
<feature type="compositionally biased region" description="Basic and acidic residues" evidence="1">
    <location>
        <begin position="98"/>
        <end position="111"/>
    </location>
</feature>